<dbReference type="EMBL" id="QVNQ01000007">
    <property type="protein sequence ID" value="RFS82961.1"/>
    <property type="molecule type" value="Genomic_DNA"/>
</dbReference>
<accession>A0A372GC63</accession>
<organism evidence="2 3">
    <name type="scientific">Actinomadura spongiicola</name>
    <dbReference type="NCBI Taxonomy" id="2303421"/>
    <lineage>
        <taxon>Bacteria</taxon>
        <taxon>Bacillati</taxon>
        <taxon>Actinomycetota</taxon>
        <taxon>Actinomycetes</taxon>
        <taxon>Streptosporangiales</taxon>
        <taxon>Thermomonosporaceae</taxon>
        <taxon>Actinomadura</taxon>
    </lineage>
</organism>
<dbReference type="RefSeq" id="WP_117401657.1">
    <property type="nucleotide sequence ID" value="NZ_QVNQ01000007.1"/>
</dbReference>
<comment type="caution">
    <text evidence="2">The sequence shown here is derived from an EMBL/GenBank/DDBJ whole genome shotgun (WGS) entry which is preliminary data.</text>
</comment>
<dbReference type="Proteomes" id="UP000262882">
    <property type="component" value="Unassembled WGS sequence"/>
</dbReference>
<feature type="domain" description="DUF6603" evidence="1">
    <location>
        <begin position="359"/>
        <end position="884"/>
    </location>
</feature>
<dbReference type="OrthoDB" id="535891at2"/>
<sequence length="1069" mass="113419">MAITVKEVRSWLDALSSEVTLPGQLPAGLAEVKSGWDLGQARSWVPLPDGTDLPLKSITDKNREKLSFRAKAGDVPIGVRLLTRKDAPTESDGVYGIALELPVTDALKSLGSVGGTDLALVLEIWHVGKWSKPMVGFYARAWLPWENGKRVEVLGTVAKSGGVTSAQLMALPPPGGGWSLTSLLAKITGGQEIRLPPWLPKVRAFNLMMDTGGSGTRFLLWAVDETPATTPWLVALLPKSAKESRPPVVVSVLAPLGATTRLSSLGLLRGQIPAEADVRVRVQAVYASQKIAAESLAELNAAVGGGPLPDRAALGAGLTLLTWVSTGDTTYKLRVRRPAPAAIGEDDAEEGGSLIRTERTLGPLHLRQVRLRLLPASGSRKERLLVELDAAFVAAGFELEATGLGMEIELVEEPTVRVVLRGLGVAYARDPLRVMGALVARPADETCHFAYDGLIMVKAATWGLLAVGSYARIKGTANQPDYVSLFVFGALEGRVNGPPPVVFTGLALGFGYNSSVALPEADRVTEFPFVRALGNMKELTGVGPDEPVSATEVLRRVTGGTGAVVGPANGVMWLAAGLSCSIAETVDVAGLLMVQFGGDDLLVALLGRVSADFPARSTGGRTPAVAHLELGFRALYEHVKRQFSLTAALTDNSWIVHPDCKVTGGAAVYVWFPGSANEGDFVATVGGYHPAFPVPGHYPQVPRLGLSWSVSSAVAVKGELYVAVTPKAGMVGGRLEVHYDAGGLRAWLIAYFNVTVWWAPLSFRAEIGVTVGASYTLDAWVCSVTTRVEIAATLVVWGPPTGGRVHLKTGPFSVTARFGDSREPWGPLGSKMSWTDFAARQLPAAPLTIGALDGLLTDPVKVRQATTARGDRWVVSTDGFTFAARTVIPVTKLVYNTAAQSLNDRPKVGGRERDRSKHLHVRPVQYTGSSEDCTLTVTVDRTASDGTADTDLTSSTEGWPVKPLYAAVPDALWGVRLDAPPPADKAAEDTTAVYAVGLQVRIPPPALEGDRRDTSLEVIKYTPETARANPLKHGASTRTAPGDPGMDQKAAAARLRKVLTDMTLLEVLP</sequence>
<dbReference type="InterPro" id="IPR046538">
    <property type="entry name" value="DUF6603"/>
</dbReference>
<keyword evidence="3" id="KW-1185">Reference proteome</keyword>
<evidence type="ECO:0000313" key="2">
    <source>
        <dbReference type="EMBL" id="RFS82961.1"/>
    </source>
</evidence>
<protein>
    <recommendedName>
        <fullName evidence="1">DUF6603 domain-containing protein</fullName>
    </recommendedName>
</protein>
<evidence type="ECO:0000259" key="1">
    <source>
        <dbReference type="Pfam" id="PF20248"/>
    </source>
</evidence>
<proteinExistence type="predicted"/>
<gene>
    <name evidence="2" type="ORF">D0T12_22430</name>
</gene>
<reference evidence="2 3" key="1">
    <citation type="submission" date="2018-08" db="EMBL/GenBank/DDBJ databases">
        <title>Actinomadura spongicola sp. nov., isolated from marine sponge Leucetta chagosensis.</title>
        <authorList>
            <person name="Li L."/>
            <person name="Lin H.W."/>
        </authorList>
    </citation>
    <scope>NUCLEOTIDE SEQUENCE [LARGE SCALE GENOMIC DNA]</scope>
    <source>
        <strain evidence="2 3">LHW52907</strain>
    </source>
</reference>
<dbReference type="AlphaFoldDB" id="A0A372GC63"/>
<evidence type="ECO:0000313" key="3">
    <source>
        <dbReference type="Proteomes" id="UP000262882"/>
    </source>
</evidence>
<dbReference type="Pfam" id="PF20248">
    <property type="entry name" value="DUF6603"/>
    <property type="match status" value="1"/>
</dbReference>
<name>A0A372GC63_9ACTN</name>